<evidence type="ECO:0000256" key="1">
    <source>
        <dbReference type="ARBA" id="ARBA00004429"/>
    </source>
</evidence>
<dbReference type="EMBL" id="JBHSBV010000005">
    <property type="protein sequence ID" value="MFC4202173.1"/>
    <property type="molecule type" value="Genomic_DNA"/>
</dbReference>
<dbReference type="CDD" id="cd06261">
    <property type="entry name" value="TM_PBP2"/>
    <property type="match status" value="2"/>
</dbReference>
<comment type="caution">
    <text evidence="10">The sequence shown here is derived from an EMBL/GenBank/DDBJ whole genome shotgun (WGS) entry which is preliminary data.</text>
</comment>
<keyword evidence="5 8" id="KW-0812">Transmembrane</keyword>
<feature type="transmembrane region" description="Helical" evidence="8">
    <location>
        <begin position="67"/>
        <end position="93"/>
    </location>
</feature>
<keyword evidence="6 8" id="KW-1133">Transmembrane helix</keyword>
<accession>A0ABV8P2E7</accession>
<dbReference type="RefSeq" id="WP_217965679.1">
    <property type="nucleotide sequence ID" value="NZ_JAHTBN010000008.1"/>
</dbReference>
<feature type="transmembrane region" description="Helical" evidence="8">
    <location>
        <begin position="363"/>
        <end position="384"/>
    </location>
</feature>
<feature type="transmembrane region" description="Helical" evidence="8">
    <location>
        <begin position="390"/>
        <end position="409"/>
    </location>
</feature>
<evidence type="ECO:0000256" key="4">
    <source>
        <dbReference type="ARBA" id="ARBA00022519"/>
    </source>
</evidence>
<evidence type="ECO:0000313" key="11">
    <source>
        <dbReference type="Proteomes" id="UP001595848"/>
    </source>
</evidence>
<protein>
    <submittedName>
        <fullName evidence="10">ABC transporter permease</fullName>
    </submittedName>
</protein>
<dbReference type="InterPro" id="IPR000515">
    <property type="entry name" value="MetI-like"/>
</dbReference>
<feature type="transmembrane region" description="Helical" evidence="8">
    <location>
        <begin position="191"/>
        <end position="213"/>
    </location>
</feature>
<feature type="transmembrane region" description="Helical" evidence="8">
    <location>
        <begin position="493"/>
        <end position="515"/>
    </location>
</feature>
<feature type="transmembrane region" description="Helical" evidence="8">
    <location>
        <begin position="134"/>
        <end position="154"/>
    </location>
</feature>
<name>A0ABV8P2E7_9BURK</name>
<organism evidence="10 11">
    <name type="scientific">Candidimonas humi</name>
    <dbReference type="NCBI Taxonomy" id="683355"/>
    <lineage>
        <taxon>Bacteria</taxon>
        <taxon>Pseudomonadati</taxon>
        <taxon>Pseudomonadota</taxon>
        <taxon>Betaproteobacteria</taxon>
        <taxon>Burkholderiales</taxon>
        <taxon>Alcaligenaceae</taxon>
        <taxon>Candidimonas</taxon>
    </lineage>
</organism>
<comment type="subcellular location">
    <subcellularLocation>
        <location evidence="1">Cell inner membrane</location>
        <topology evidence="1">Multi-pass membrane protein</topology>
    </subcellularLocation>
    <subcellularLocation>
        <location evidence="8">Cell membrane</location>
        <topology evidence="8">Multi-pass membrane protein</topology>
    </subcellularLocation>
</comment>
<feature type="domain" description="ABC transmembrane type-1" evidence="9">
    <location>
        <begin position="325"/>
        <end position="516"/>
    </location>
</feature>
<evidence type="ECO:0000256" key="2">
    <source>
        <dbReference type="ARBA" id="ARBA00022448"/>
    </source>
</evidence>
<dbReference type="Proteomes" id="UP001595848">
    <property type="component" value="Unassembled WGS sequence"/>
</dbReference>
<feature type="domain" description="ABC transmembrane type-1" evidence="9">
    <location>
        <begin position="70"/>
        <end position="251"/>
    </location>
</feature>
<evidence type="ECO:0000256" key="3">
    <source>
        <dbReference type="ARBA" id="ARBA00022475"/>
    </source>
</evidence>
<reference evidence="11" key="1">
    <citation type="journal article" date="2019" name="Int. J. Syst. Evol. Microbiol.">
        <title>The Global Catalogue of Microorganisms (GCM) 10K type strain sequencing project: providing services to taxonomists for standard genome sequencing and annotation.</title>
        <authorList>
            <consortium name="The Broad Institute Genomics Platform"/>
            <consortium name="The Broad Institute Genome Sequencing Center for Infectious Disease"/>
            <person name="Wu L."/>
            <person name="Ma J."/>
        </authorList>
    </citation>
    <scope>NUCLEOTIDE SEQUENCE [LARGE SCALE GENOMIC DNA]</scope>
    <source>
        <strain evidence="11">LMG 24813</strain>
    </source>
</reference>
<evidence type="ECO:0000256" key="8">
    <source>
        <dbReference type="RuleBase" id="RU363032"/>
    </source>
</evidence>
<dbReference type="Pfam" id="PF00528">
    <property type="entry name" value="BPD_transp_1"/>
    <property type="match status" value="2"/>
</dbReference>
<proteinExistence type="inferred from homology"/>
<sequence length="524" mass="56236">MVAHAVAAAWRRCGYARRSGRLPSFLHSVVIALVLAAVCLPFLYVIWRAGQVGFTRGFDLLWRPRVAQLLFNTVALMVSVTAATVLLGAGAAWCVERTDLPGRQAWAVLLSMPLTIPAFVGSYTWVSISPIFEGYGGAVLILTLATYPLVYLPVSAALRGLDPALEEVSQSLGRNRWQTFLQVVLPQLKPALGAGALLVGLHMLAEFGALALLRYQTFTTAIFEEYELEFSNASAALLAFVLLLLCVPLIVFELRVRGGARLAKVGKGARRTVTRVPLGRWRWPVLAAFAALMVLALLVPLGTLAYWLTHGTSAGVDWGALAASTGDSLSLSLAGALCTVLCTVPLVLAAMRYKALFGDWLDRIPYVVHALPGLVIALSLAFFSITYVSWAYQSWLLILVAYVVLYLPLAQASVRASLEQLPTGLEDVGRALGHSPWSVFCKITLPCIAPGVAAGGALVFLQLMKELTATLILAPIGVDTLSMQVWSATNNSAFAAAAPYAAVLILISGIPVHILRKAVYFDAH</sequence>
<feature type="transmembrane region" description="Helical" evidence="8">
    <location>
        <begin position="105"/>
        <end position="128"/>
    </location>
</feature>
<evidence type="ECO:0000259" key="9">
    <source>
        <dbReference type="PROSITE" id="PS50928"/>
    </source>
</evidence>
<gene>
    <name evidence="10" type="ORF">ACFOY1_14535</name>
</gene>
<evidence type="ECO:0000256" key="6">
    <source>
        <dbReference type="ARBA" id="ARBA00022989"/>
    </source>
</evidence>
<feature type="transmembrane region" description="Helical" evidence="8">
    <location>
        <begin position="285"/>
        <end position="309"/>
    </location>
</feature>
<feature type="transmembrane region" description="Helical" evidence="8">
    <location>
        <begin position="25"/>
        <end position="47"/>
    </location>
</feature>
<dbReference type="PANTHER" id="PTHR43357:SF3">
    <property type="entry name" value="FE(3+)-TRANSPORT SYSTEM PERMEASE PROTEIN FBPB 2"/>
    <property type="match status" value="1"/>
</dbReference>
<keyword evidence="7 8" id="KW-0472">Membrane</keyword>
<dbReference type="PROSITE" id="PS50928">
    <property type="entry name" value="ABC_TM1"/>
    <property type="match status" value="2"/>
</dbReference>
<dbReference type="PANTHER" id="PTHR43357">
    <property type="entry name" value="INNER MEMBRANE ABC TRANSPORTER PERMEASE PROTEIN YDCV"/>
    <property type="match status" value="1"/>
</dbReference>
<evidence type="ECO:0000256" key="5">
    <source>
        <dbReference type="ARBA" id="ARBA00022692"/>
    </source>
</evidence>
<evidence type="ECO:0000313" key="10">
    <source>
        <dbReference type="EMBL" id="MFC4202173.1"/>
    </source>
</evidence>
<keyword evidence="2 8" id="KW-0813">Transport</keyword>
<feature type="transmembrane region" description="Helical" evidence="8">
    <location>
        <begin position="329"/>
        <end position="351"/>
    </location>
</feature>
<evidence type="ECO:0000256" key="7">
    <source>
        <dbReference type="ARBA" id="ARBA00023136"/>
    </source>
</evidence>
<keyword evidence="11" id="KW-1185">Reference proteome</keyword>
<keyword evidence="4" id="KW-0997">Cell inner membrane</keyword>
<feature type="transmembrane region" description="Helical" evidence="8">
    <location>
        <begin position="233"/>
        <end position="252"/>
    </location>
</feature>
<keyword evidence="3" id="KW-1003">Cell membrane</keyword>
<comment type="similarity">
    <text evidence="8">Belongs to the binding-protein-dependent transport system permease family.</text>
</comment>